<keyword evidence="5" id="KW-1185">Reference proteome</keyword>
<reference evidence="4 5" key="1">
    <citation type="submission" date="2019-02" db="EMBL/GenBank/DDBJ databases">
        <title>Deep-cultivation of Planctomycetes and their phenomic and genomic characterization uncovers novel biology.</title>
        <authorList>
            <person name="Wiegand S."/>
            <person name="Jogler M."/>
            <person name="Boedeker C."/>
            <person name="Pinto D."/>
            <person name="Vollmers J."/>
            <person name="Rivas-Marin E."/>
            <person name="Kohn T."/>
            <person name="Peeters S.H."/>
            <person name="Heuer A."/>
            <person name="Rast P."/>
            <person name="Oberbeckmann S."/>
            <person name="Bunk B."/>
            <person name="Jeske O."/>
            <person name="Meyerdierks A."/>
            <person name="Storesund J.E."/>
            <person name="Kallscheuer N."/>
            <person name="Luecker S."/>
            <person name="Lage O.M."/>
            <person name="Pohl T."/>
            <person name="Merkel B.J."/>
            <person name="Hornburger P."/>
            <person name="Mueller R.-W."/>
            <person name="Bruemmer F."/>
            <person name="Labrenz M."/>
            <person name="Spormann A.M."/>
            <person name="Op den Camp H."/>
            <person name="Overmann J."/>
            <person name="Amann R."/>
            <person name="Jetten M.S.M."/>
            <person name="Mascher T."/>
            <person name="Medema M.H."/>
            <person name="Devos D.P."/>
            <person name="Kaster A.-K."/>
            <person name="Ovreas L."/>
            <person name="Rohde M."/>
            <person name="Galperin M.Y."/>
            <person name="Jogler C."/>
        </authorList>
    </citation>
    <scope>NUCLEOTIDE SEQUENCE [LARGE SCALE GENOMIC DNA]</scope>
    <source>
        <strain evidence="4 5">Pan216</strain>
    </source>
</reference>
<keyword evidence="2" id="KW-0560">Oxidoreductase</keyword>
<name>A0A518BB36_9BACT</name>
<dbReference type="SUPFAM" id="SSF51905">
    <property type="entry name" value="FAD/NAD(P)-binding domain"/>
    <property type="match status" value="1"/>
</dbReference>
<evidence type="ECO:0000256" key="2">
    <source>
        <dbReference type="ARBA" id="ARBA00023002"/>
    </source>
</evidence>
<dbReference type="Gene3D" id="3.50.50.60">
    <property type="entry name" value="FAD/NAD(P)-binding domain"/>
    <property type="match status" value="1"/>
</dbReference>
<dbReference type="PANTHER" id="PTHR43734:SF7">
    <property type="entry name" value="4,4'-DIAPONEUROSPORENE OXYGENASE"/>
    <property type="match status" value="1"/>
</dbReference>
<dbReference type="PANTHER" id="PTHR43734">
    <property type="entry name" value="PHYTOENE DESATURASE"/>
    <property type="match status" value="1"/>
</dbReference>
<protein>
    <recommendedName>
        <fullName evidence="3">Amine oxidase domain-containing protein</fullName>
    </recommendedName>
</protein>
<dbReference type="KEGG" id="knv:Pan216_50900"/>
<proteinExistence type="inferred from homology"/>
<feature type="domain" description="Amine oxidase" evidence="3">
    <location>
        <begin position="14"/>
        <end position="455"/>
    </location>
</feature>
<evidence type="ECO:0000259" key="3">
    <source>
        <dbReference type="Pfam" id="PF01593"/>
    </source>
</evidence>
<dbReference type="Pfam" id="PF01593">
    <property type="entry name" value="Amino_oxidase"/>
    <property type="match status" value="1"/>
</dbReference>
<sequence>MNEDFDTLIIGAGMSGLAAGIRLAYFGQRVLLVERHSIIGGLNSFYRLRGRDHDVGLHAVTNYVPKGTKGKPLTKLLRQLRISWDELDLCPQLVSSVAFPGRRLRFSNDFSLFHEEVAREFPHQADDFAKLVTLIRDHDELDLSQKATSARAVIGDVLSDPTLIDMLFCPLCYYGSALEHDMDWNQFVIMFKSIFFEGFARPRRGVRHIIKLLSQRFKKNGGILRTKCGVERLDVKDGRVASVTLDNGDVVNAERILSSAGLAETLRLCGKEPTGDDEQPGQISFMESISVLDRLPSDLGHDETITFFCSSDRFNYRVPEGLSDPTSGVICSPNNYAYDEPLDEGIMRVTTQARFDRWDAMEEPGYVAAKHACYEASLDEVVKFVPDFRPNVVDVDIFTPRTIKKFTGHDNGAVYGAPHKRLDGRTHLENLFLCGTDQGFLGIVGAVLSGISMANLHLLKS</sequence>
<gene>
    <name evidence="4" type="ORF">Pan216_50900</name>
</gene>
<evidence type="ECO:0000313" key="5">
    <source>
        <dbReference type="Proteomes" id="UP000317093"/>
    </source>
</evidence>
<dbReference type="AlphaFoldDB" id="A0A518BB36"/>
<dbReference type="RefSeq" id="WP_419192932.1">
    <property type="nucleotide sequence ID" value="NZ_CP036279.1"/>
</dbReference>
<comment type="similarity">
    <text evidence="1">Belongs to the carotenoid/retinoid oxidoreductase family.</text>
</comment>
<dbReference type="Gene3D" id="3.90.660.50">
    <property type="match status" value="1"/>
</dbReference>
<organism evidence="4 5">
    <name type="scientific">Kolteria novifilia</name>
    <dbReference type="NCBI Taxonomy" id="2527975"/>
    <lineage>
        <taxon>Bacteria</taxon>
        <taxon>Pseudomonadati</taxon>
        <taxon>Planctomycetota</taxon>
        <taxon>Planctomycetia</taxon>
        <taxon>Kolteriales</taxon>
        <taxon>Kolteriaceae</taxon>
        <taxon>Kolteria</taxon>
    </lineage>
</organism>
<dbReference type="Proteomes" id="UP000317093">
    <property type="component" value="Chromosome"/>
</dbReference>
<evidence type="ECO:0000256" key="1">
    <source>
        <dbReference type="ARBA" id="ARBA00006046"/>
    </source>
</evidence>
<dbReference type="InterPro" id="IPR036188">
    <property type="entry name" value="FAD/NAD-bd_sf"/>
</dbReference>
<dbReference type="InterPro" id="IPR002937">
    <property type="entry name" value="Amino_oxidase"/>
</dbReference>
<evidence type="ECO:0000313" key="4">
    <source>
        <dbReference type="EMBL" id="QDU64201.1"/>
    </source>
</evidence>
<dbReference type="GO" id="GO:0016491">
    <property type="term" value="F:oxidoreductase activity"/>
    <property type="evidence" value="ECO:0007669"/>
    <property type="project" value="UniProtKB-KW"/>
</dbReference>
<dbReference type="EMBL" id="CP036279">
    <property type="protein sequence ID" value="QDU64201.1"/>
    <property type="molecule type" value="Genomic_DNA"/>
</dbReference>
<accession>A0A518BB36</accession>